<keyword evidence="2" id="KW-1185">Reference proteome</keyword>
<protein>
    <submittedName>
        <fullName evidence="1">Uncharacterized protein</fullName>
    </submittedName>
</protein>
<accession>A0ABQ0SFT8</accession>
<reference evidence="1 2" key="1">
    <citation type="submission" date="2019-06" db="EMBL/GenBank/DDBJ databases">
        <title>Whole genome shotgun sequence of Komagataeibacter hansenii NBRC 14820.</title>
        <authorList>
            <person name="Hosoyama A."/>
            <person name="Uohara A."/>
            <person name="Ohji S."/>
            <person name="Ichikawa N."/>
        </authorList>
    </citation>
    <scope>NUCLEOTIDE SEQUENCE [LARGE SCALE GENOMIC DNA]</scope>
    <source>
        <strain evidence="1 2">NBRC 14820</strain>
    </source>
</reference>
<name>A0ABQ0SFT8_NOVHA</name>
<dbReference type="Proteomes" id="UP000319478">
    <property type="component" value="Unassembled WGS sequence"/>
</dbReference>
<comment type="caution">
    <text evidence="1">The sequence shown here is derived from an EMBL/GenBank/DDBJ whole genome shotgun (WGS) entry which is preliminary data.</text>
</comment>
<sequence>MHEALSLYLHGPFEVAPGNMRLARPADTPHATVGMECINVERIIAALFSRDHRTDPDHPRTHAVLLPVGGDAALGQFLVHVGLHRRNHERLLVLPGMQPPSC</sequence>
<proteinExistence type="predicted"/>
<organism evidence="1 2">
    <name type="scientific">Novacetimonas hansenii</name>
    <name type="common">Komagataeibacter hansenii</name>
    <dbReference type="NCBI Taxonomy" id="436"/>
    <lineage>
        <taxon>Bacteria</taxon>
        <taxon>Pseudomonadati</taxon>
        <taxon>Pseudomonadota</taxon>
        <taxon>Alphaproteobacteria</taxon>
        <taxon>Acetobacterales</taxon>
        <taxon>Acetobacteraceae</taxon>
        <taxon>Novacetimonas</taxon>
    </lineage>
</organism>
<gene>
    <name evidence="1" type="ORF">GHA01_20410</name>
</gene>
<evidence type="ECO:0000313" key="1">
    <source>
        <dbReference type="EMBL" id="GEC64192.1"/>
    </source>
</evidence>
<evidence type="ECO:0000313" key="2">
    <source>
        <dbReference type="Proteomes" id="UP000319478"/>
    </source>
</evidence>
<dbReference type="EMBL" id="BJNN01000108">
    <property type="protein sequence ID" value="GEC64192.1"/>
    <property type="molecule type" value="Genomic_DNA"/>
</dbReference>